<evidence type="ECO:0000256" key="2">
    <source>
        <dbReference type="ARBA" id="ARBA00022475"/>
    </source>
</evidence>
<evidence type="ECO:0000256" key="3">
    <source>
        <dbReference type="ARBA" id="ARBA00022692"/>
    </source>
</evidence>
<evidence type="ECO:0000256" key="1">
    <source>
        <dbReference type="ARBA" id="ARBA00004651"/>
    </source>
</evidence>
<keyword evidence="4 6" id="KW-1133">Transmembrane helix</keyword>
<dbReference type="GO" id="GO:0005886">
    <property type="term" value="C:plasma membrane"/>
    <property type="evidence" value="ECO:0007669"/>
    <property type="project" value="UniProtKB-SubCell"/>
</dbReference>
<dbReference type="KEGG" id="abat:CFX1CAM_0199"/>
<evidence type="ECO:0000313" key="9">
    <source>
        <dbReference type="EMBL" id="SMX53265.1"/>
    </source>
</evidence>
<feature type="domain" description="DUF5698" evidence="8">
    <location>
        <begin position="32"/>
        <end position="89"/>
    </location>
</feature>
<dbReference type="InterPro" id="IPR015867">
    <property type="entry name" value="N-reg_PII/ATP_PRibTrfase_C"/>
</dbReference>
<dbReference type="InterPro" id="IPR022930">
    <property type="entry name" value="UPF0316"/>
</dbReference>
<dbReference type="Proteomes" id="UP000195514">
    <property type="component" value="Chromosome I"/>
</dbReference>
<protein>
    <submittedName>
        <fullName evidence="9">Uncharacterized protein</fullName>
    </submittedName>
</protein>
<feature type="domain" description="DUF2179" evidence="7">
    <location>
        <begin position="122"/>
        <end position="169"/>
    </location>
</feature>
<dbReference type="RefSeq" id="WP_087861213.1">
    <property type="nucleotide sequence ID" value="NZ_LT859958.1"/>
</dbReference>
<dbReference type="InterPro" id="IPR019264">
    <property type="entry name" value="DUF2179"/>
</dbReference>
<dbReference type="Pfam" id="PF10035">
    <property type="entry name" value="DUF2179"/>
    <property type="match status" value="1"/>
</dbReference>
<keyword evidence="2" id="KW-1003">Cell membrane</keyword>
<feature type="transmembrane region" description="Helical" evidence="6">
    <location>
        <begin position="74"/>
        <end position="91"/>
    </location>
</feature>
<feature type="transmembrane region" description="Helical" evidence="6">
    <location>
        <begin position="45"/>
        <end position="68"/>
    </location>
</feature>
<dbReference type="InterPro" id="IPR044035">
    <property type="entry name" value="DUF5698"/>
</dbReference>
<dbReference type="PANTHER" id="PTHR40060:SF1">
    <property type="entry name" value="UPF0316 PROTEIN YEBE"/>
    <property type="match status" value="1"/>
</dbReference>
<comment type="subcellular location">
    <subcellularLocation>
        <location evidence="1">Cell membrane</location>
        <topology evidence="1">Multi-pass membrane protein</topology>
    </subcellularLocation>
</comment>
<keyword evidence="5 6" id="KW-0472">Membrane</keyword>
<sequence length="179" mass="19857">MEAMIDILLSPSAWLFALGIFLARMVNIAMDTLRIMFTMRQKSGIAWVLGFIESTIYILLIGSVLTNIGNPLNIIGYSAGFATGNVLGMAIEKRLALGYMHFNIISRHHSTEIADALRNAGFGVTEIPARGRESNFMLVDCRVRRKQSKDVENLVLEIDPEAFITAEEIVPRGSGIWRA</sequence>
<keyword evidence="10" id="KW-1185">Reference proteome</keyword>
<dbReference type="PANTHER" id="PTHR40060">
    <property type="entry name" value="UPF0316 PROTEIN YEBE"/>
    <property type="match status" value="1"/>
</dbReference>
<keyword evidence="3 6" id="KW-0812">Transmembrane</keyword>
<reference evidence="10" key="1">
    <citation type="submission" date="2017-05" db="EMBL/GenBank/DDBJ databases">
        <authorList>
            <person name="Kirkegaard R."/>
            <person name="Mcilroy J S."/>
        </authorList>
    </citation>
    <scope>NUCLEOTIDE SEQUENCE [LARGE SCALE GENOMIC DNA]</scope>
</reference>
<evidence type="ECO:0000259" key="7">
    <source>
        <dbReference type="Pfam" id="PF10035"/>
    </source>
</evidence>
<name>A0A1Y6K0Q5_9CHLR</name>
<dbReference type="OrthoDB" id="48231at2"/>
<evidence type="ECO:0000313" key="10">
    <source>
        <dbReference type="Proteomes" id="UP000195514"/>
    </source>
</evidence>
<evidence type="ECO:0000259" key="8">
    <source>
        <dbReference type="Pfam" id="PF18955"/>
    </source>
</evidence>
<feature type="transmembrane region" description="Helical" evidence="6">
    <location>
        <begin position="12"/>
        <end position="33"/>
    </location>
</feature>
<dbReference type="CDD" id="cd16381">
    <property type="entry name" value="YitT_C_like_1"/>
    <property type="match status" value="1"/>
</dbReference>
<evidence type="ECO:0000256" key="5">
    <source>
        <dbReference type="ARBA" id="ARBA00023136"/>
    </source>
</evidence>
<dbReference type="EMBL" id="LT859958">
    <property type="protein sequence ID" value="SMX53265.1"/>
    <property type="molecule type" value="Genomic_DNA"/>
</dbReference>
<evidence type="ECO:0000256" key="4">
    <source>
        <dbReference type="ARBA" id="ARBA00022989"/>
    </source>
</evidence>
<dbReference type="Pfam" id="PF18955">
    <property type="entry name" value="DUF5698"/>
    <property type="match status" value="1"/>
</dbReference>
<organism evidence="9 10">
    <name type="scientific">Candidatus Brevifilum fermentans</name>
    <dbReference type="NCBI Taxonomy" id="1986204"/>
    <lineage>
        <taxon>Bacteria</taxon>
        <taxon>Bacillati</taxon>
        <taxon>Chloroflexota</taxon>
        <taxon>Anaerolineae</taxon>
        <taxon>Anaerolineales</taxon>
        <taxon>Anaerolineaceae</taxon>
        <taxon>Candidatus Brevifilum</taxon>
    </lineage>
</organism>
<dbReference type="AlphaFoldDB" id="A0A1Y6K0Q5"/>
<gene>
    <name evidence="9" type="ORF">CFX1CAM_0199</name>
</gene>
<evidence type="ECO:0000256" key="6">
    <source>
        <dbReference type="SAM" id="Phobius"/>
    </source>
</evidence>
<accession>A0A1Y6K0Q5</accession>
<dbReference type="Gene3D" id="3.30.70.120">
    <property type="match status" value="1"/>
</dbReference>
<proteinExistence type="predicted"/>